<sequence length="528" mass="55217">MPSSRSQANGLDVPSRVISRGRLIDVLTDTVRDLEALPLTLASDRVDDARRLRASVIGQLRDHILPRLEDADVPAIVVVGGSTGAGKSTLVNSMLGAEVSKAGVLRPTTRVPVLVINPEDAPALENHPVSEVAQIVVCEAQPAGLALIDASDLDSVQADNRALATRLLEACDLWLFITTAARYGDHTPWATLEEAASRGASIAVVLNRVSDAVLDEVRRDLVERLDRLGLADSPFFVVPDAGPHEGLLPADSVSELRDWMQLLAGRHRAAGLMRRANREMWPTLYHDLLALADAVDAQGDAGRRLEEAGRDILSGPCETLRTDVERGVLADGAPTTRWVSHASAGGPLAALATGARLRAGLFGRTARARARALAEVAADLRDTLVLHLSAGLAAVTEEAQITWSEAGAGEHAGRLLGTGPGAHEAVAAWMDGVLSVVPPIKGLDAEATGHLVVVAACGLEGARAAAARLGLAETVDDARTRLADALTAALEAALPEGAGLSLVPDPDLAAALRLRAGELSMLVRPGDL</sequence>
<keyword evidence="2" id="KW-1185">Reference proteome</keyword>
<dbReference type="RefSeq" id="WP_166855652.1">
    <property type="nucleotide sequence ID" value="NZ_CP063989.1"/>
</dbReference>
<dbReference type="InterPro" id="IPR027417">
    <property type="entry name" value="P-loop_NTPase"/>
</dbReference>
<dbReference type="EMBL" id="CP063989">
    <property type="protein sequence ID" value="QPL06085.1"/>
    <property type="molecule type" value="Genomic_DNA"/>
</dbReference>
<dbReference type="GO" id="GO:0005829">
    <property type="term" value="C:cytosol"/>
    <property type="evidence" value="ECO:0007669"/>
    <property type="project" value="TreeGrafter"/>
</dbReference>
<dbReference type="PANTHER" id="PTHR42698:SF1">
    <property type="entry name" value="GTPASE ERA, MITOCHONDRIAL"/>
    <property type="match status" value="1"/>
</dbReference>
<dbReference type="SUPFAM" id="SSF52540">
    <property type="entry name" value="P-loop containing nucleoside triphosphate hydrolases"/>
    <property type="match status" value="1"/>
</dbReference>
<evidence type="ECO:0000313" key="2">
    <source>
        <dbReference type="Proteomes" id="UP000594637"/>
    </source>
</evidence>
<dbReference type="GO" id="GO:0043024">
    <property type="term" value="F:ribosomal small subunit binding"/>
    <property type="evidence" value="ECO:0007669"/>
    <property type="project" value="TreeGrafter"/>
</dbReference>
<dbReference type="PANTHER" id="PTHR42698">
    <property type="entry name" value="GTPASE ERA"/>
    <property type="match status" value="1"/>
</dbReference>
<protein>
    <submittedName>
        <fullName evidence="1">ABC transporter</fullName>
    </submittedName>
</protein>
<dbReference type="Gene3D" id="3.40.50.300">
    <property type="entry name" value="P-loop containing nucleotide triphosphate hydrolases"/>
    <property type="match status" value="1"/>
</dbReference>
<dbReference type="GO" id="GO:0005525">
    <property type="term" value="F:GTP binding"/>
    <property type="evidence" value="ECO:0007669"/>
    <property type="project" value="InterPro"/>
</dbReference>
<reference evidence="1 2" key="1">
    <citation type="submission" date="2020-11" db="EMBL/GenBank/DDBJ databases">
        <title>Actinomyces sp. ZJ750.</title>
        <authorList>
            <person name="Zhou J."/>
        </authorList>
    </citation>
    <scope>NUCLEOTIDE SEQUENCE [LARGE SCALE GENOMIC DNA]</scope>
    <source>
        <strain evidence="1 2">ZJ750</strain>
    </source>
</reference>
<dbReference type="CDD" id="cd00882">
    <property type="entry name" value="Ras_like_GTPase"/>
    <property type="match status" value="1"/>
</dbReference>
<dbReference type="Proteomes" id="UP000594637">
    <property type="component" value="Chromosome"/>
</dbReference>
<dbReference type="GO" id="GO:0000028">
    <property type="term" value="P:ribosomal small subunit assembly"/>
    <property type="evidence" value="ECO:0007669"/>
    <property type="project" value="TreeGrafter"/>
</dbReference>
<dbReference type="InterPro" id="IPR005662">
    <property type="entry name" value="GTPase_Era-like"/>
</dbReference>
<organism evidence="1 2">
    <name type="scientific">Actinomyces respiraculi</name>
    <dbReference type="NCBI Taxonomy" id="2744574"/>
    <lineage>
        <taxon>Bacteria</taxon>
        <taxon>Bacillati</taxon>
        <taxon>Actinomycetota</taxon>
        <taxon>Actinomycetes</taxon>
        <taxon>Actinomycetales</taxon>
        <taxon>Actinomycetaceae</taxon>
        <taxon>Actinomyces</taxon>
    </lineage>
</organism>
<accession>A0A7T0PXY4</accession>
<dbReference type="KEGG" id="arep:ID810_03900"/>
<evidence type="ECO:0000313" key="1">
    <source>
        <dbReference type="EMBL" id="QPL06085.1"/>
    </source>
</evidence>
<proteinExistence type="predicted"/>
<dbReference type="AlphaFoldDB" id="A0A7T0PXY4"/>
<dbReference type="GO" id="GO:0019843">
    <property type="term" value="F:rRNA binding"/>
    <property type="evidence" value="ECO:0007669"/>
    <property type="project" value="TreeGrafter"/>
</dbReference>
<name>A0A7T0PXY4_9ACTO</name>
<gene>
    <name evidence="1" type="ORF">ID810_03900</name>
</gene>